<dbReference type="EMBL" id="AJVK01004576">
    <property type="status" value="NOT_ANNOTATED_CDS"/>
    <property type="molecule type" value="Genomic_DNA"/>
</dbReference>
<feature type="region of interest" description="Disordered" evidence="1">
    <location>
        <begin position="19"/>
        <end position="60"/>
    </location>
</feature>
<evidence type="ECO:0000256" key="1">
    <source>
        <dbReference type="SAM" id="MobiDB-lite"/>
    </source>
</evidence>
<protein>
    <submittedName>
        <fullName evidence="2">Uncharacterized protein</fullName>
    </submittedName>
</protein>
<accession>A0A1B0DAP2</accession>
<organism evidence="2 3">
    <name type="scientific">Phlebotomus papatasi</name>
    <name type="common">Sandfly</name>
    <dbReference type="NCBI Taxonomy" id="29031"/>
    <lineage>
        <taxon>Eukaryota</taxon>
        <taxon>Metazoa</taxon>
        <taxon>Ecdysozoa</taxon>
        <taxon>Arthropoda</taxon>
        <taxon>Hexapoda</taxon>
        <taxon>Insecta</taxon>
        <taxon>Pterygota</taxon>
        <taxon>Neoptera</taxon>
        <taxon>Endopterygota</taxon>
        <taxon>Diptera</taxon>
        <taxon>Nematocera</taxon>
        <taxon>Psychodoidea</taxon>
        <taxon>Psychodidae</taxon>
        <taxon>Phlebotomus</taxon>
        <taxon>Phlebotomus</taxon>
    </lineage>
</organism>
<keyword evidence="3" id="KW-1185">Reference proteome</keyword>
<feature type="compositionally biased region" description="Low complexity" evidence="1">
    <location>
        <begin position="35"/>
        <end position="46"/>
    </location>
</feature>
<dbReference type="EnsemblMetazoa" id="PPAI004747-RA">
    <property type="protein sequence ID" value="PPAI004747-PA"/>
    <property type="gene ID" value="PPAI004747"/>
</dbReference>
<dbReference type="AlphaFoldDB" id="A0A1B0DAP2"/>
<evidence type="ECO:0000313" key="3">
    <source>
        <dbReference type="Proteomes" id="UP000092462"/>
    </source>
</evidence>
<sequence>MRSNEISINPIATLVLQSEYPAQETRERDYTGNVSKSSKTPKSLTSQEVEEKWSTSGKGRGWGNLEKQRYYSKTAGHHTRKHRHHHHRDHGHYMLRNNAIKKKSKAQGRIDYYDKDFNAGRRDNWSNFIRLQNQLERDKEEDIPPYMKKINRRTKQLRILMEGTGTVPPRRHRIPASSVREPKWLDENVFDEQRPNAKKISVKKSEKSGINSLPDEESSEVAADSPSVFKSATRAGNFIYHRIPSAKPNTGPTFGRVVRKQGLPFVAITDRRTKLHP</sequence>
<dbReference type="VEuPathDB" id="VectorBase:PPAI004747"/>
<dbReference type="VEuPathDB" id="VectorBase:PPAPM1_001774"/>
<evidence type="ECO:0000313" key="2">
    <source>
        <dbReference type="EnsemblMetazoa" id="PPAI004747-PA"/>
    </source>
</evidence>
<feature type="region of interest" description="Disordered" evidence="1">
    <location>
        <begin position="200"/>
        <end position="225"/>
    </location>
</feature>
<reference evidence="2" key="1">
    <citation type="submission" date="2022-08" db="UniProtKB">
        <authorList>
            <consortium name="EnsemblMetazoa"/>
        </authorList>
    </citation>
    <scope>IDENTIFICATION</scope>
    <source>
        <strain evidence="2">Israel</strain>
    </source>
</reference>
<name>A0A1B0DAP2_PHLPP</name>
<proteinExistence type="predicted"/>
<dbReference type="Proteomes" id="UP000092462">
    <property type="component" value="Unassembled WGS sequence"/>
</dbReference>